<feature type="transmembrane region" description="Helical" evidence="1">
    <location>
        <begin position="79"/>
        <end position="102"/>
    </location>
</feature>
<evidence type="ECO:0000256" key="1">
    <source>
        <dbReference type="SAM" id="Phobius"/>
    </source>
</evidence>
<gene>
    <name evidence="2" type="ORF">NSCI0253_LOCUS3819</name>
</gene>
<keyword evidence="1" id="KW-1133">Transmembrane helix</keyword>
<evidence type="ECO:0000313" key="2">
    <source>
        <dbReference type="EMBL" id="CAD8829473.1"/>
    </source>
</evidence>
<protein>
    <submittedName>
        <fullName evidence="2">Uncharacterized protein</fullName>
    </submittedName>
</protein>
<feature type="transmembrane region" description="Helical" evidence="1">
    <location>
        <begin position="108"/>
        <end position="127"/>
    </location>
</feature>
<feature type="transmembrane region" description="Helical" evidence="1">
    <location>
        <begin position="12"/>
        <end position="30"/>
    </location>
</feature>
<proteinExistence type="predicted"/>
<feature type="transmembrane region" description="Helical" evidence="1">
    <location>
        <begin position="50"/>
        <end position="72"/>
    </location>
</feature>
<dbReference type="AlphaFoldDB" id="A0A7S0ZQY3"/>
<accession>A0A7S0ZQY3</accession>
<sequence>MSLAESVFSFDTALYVFFALQVGLCFTVIPNVTWKSVEIGGLLISPTAQYTYGTFLCLVVVATMFATMGLYYDIRFNVAIYLLVVVAAFFFNLAWLIAFGIVWHSLPVIVAAFILVVFEGVGIALVWEATDVVWERYQESILPYIMYKHAVVEKRGGVGQSVDEEQQKPTAFAASGQRFSPNYGNIITSRSAPVDTSI</sequence>
<reference evidence="2" key="1">
    <citation type="submission" date="2021-01" db="EMBL/GenBank/DDBJ databases">
        <authorList>
            <person name="Corre E."/>
            <person name="Pelletier E."/>
            <person name="Niang G."/>
            <person name="Scheremetjew M."/>
            <person name="Finn R."/>
            <person name="Kale V."/>
            <person name="Holt S."/>
            <person name="Cochrane G."/>
            <person name="Meng A."/>
            <person name="Brown T."/>
            <person name="Cohen L."/>
        </authorList>
    </citation>
    <scope>NUCLEOTIDE SEQUENCE</scope>
</reference>
<keyword evidence="1" id="KW-0812">Transmembrane</keyword>
<name>A0A7S0ZQY3_NOCSC</name>
<keyword evidence="1" id="KW-0472">Membrane</keyword>
<organism evidence="2">
    <name type="scientific">Noctiluca scintillans</name>
    <name type="common">Sea sparkle</name>
    <name type="synonym">Red tide dinoflagellate</name>
    <dbReference type="NCBI Taxonomy" id="2966"/>
    <lineage>
        <taxon>Eukaryota</taxon>
        <taxon>Sar</taxon>
        <taxon>Alveolata</taxon>
        <taxon>Dinophyceae</taxon>
        <taxon>Noctilucales</taxon>
        <taxon>Noctilucaceae</taxon>
        <taxon>Noctiluca</taxon>
    </lineage>
</organism>
<dbReference type="EMBL" id="HBFQ01005392">
    <property type="protein sequence ID" value="CAD8829473.1"/>
    <property type="molecule type" value="Transcribed_RNA"/>
</dbReference>